<organism evidence="2 3">
    <name type="scientific">Septoria linicola</name>
    <dbReference type="NCBI Taxonomy" id="215465"/>
    <lineage>
        <taxon>Eukaryota</taxon>
        <taxon>Fungi</taxon>
        <taxon>Dikarya</taxon>
        <taxon>Ascomycota</taxon>
        <taxon>Pezizomycotina</taxon>
        <taxon>Dothideomycetes</taxon>
        <taxon>Dothideomycetidae</taxon>
        <taxon>Mycosphaerellales</taxon>
        <taxon>Mycosphaerellaceae</taxon>
        <taxon>Septoria</taxon>
    </lineage>
</organism>
<keyword evidence="3" id="KW-1185">Reference proteome</keyword>
<feature type="compositionally biased region" description="Basic and acidic residues" evidence="1">
    <location>
        <begin position="184"/>
        <end position="233"/>
    </location>
</feature>
<gene>
    <name evidence="2" type="ORF">Slin15195_G029390</name>
</gene>
<name>A0A9Q9EG46_9PEZI</name>
<feature type="compositionally biased region" description="Basic and acidic residues" evidence="1">
    <location>
        <begin position="249"/>
        <end position="267"/>
    </location>
</feature>
<evidence type="ECO:0000313" key="3">
    <source>
        <dbReference type="Proteomes" id="UP001056384"/>
    </source>
</evidence>
<dbReference type="AlphaFoldDB" id="A0A9Q9EG46"/>
<dbReference type="EMBL" id="CP099419">
    <property type="protein sequence ID" value="USW49620.1"/>
    <property type="molecule type" value="Genomic_DNA"/>
</dbReference>
<evidence type="ECO:0000256" key="1">
    <source>
        <dbReference type="SAM" id="MobiDB-lite"/>
    </source>
</evidence>
<sequence>MARCYLDPSNVFAERGLDSLRLWLAGYDRRDVLTNPPPRLSDMHSALMAAVMQIKIRLDPQLEYIVNTATEQQYGMQFDPESFWSERMFNLDAIEEMREAGIRALDRGRTMRYLEEARDEIEWVRNEIRRFEVHLDNAHKLITQKLRQRFVYRATPRKRVEYSLVPYVEEDTIQVKEDEEMLDDEHLAERRARSRTPEPGEMSRYDDDYDFSHGEIKEEGSEDGEGKDAEIKTEQLTSEEALCSDSEEKENQPAEEKGHVHKEGERKDSVLATLSWGYLRL</sequence>
<feature type="region of interest" description="Disordered" evidence="1">
    <location>
        <begin position="176"/>
        <end position="267"/>
    </location>
</feature>
<proteinExistence type="predicted"/>
<accession>A0A9Q9EG46</accession>
<dbReference type="Proteomes" id="UP001056384">
    <property type="component" value="Chromosome 2"/>
</dbReference>
<reference evidence="2" key="1">
    <citation type="submission" date="2022-06" db="EMBL/GenBank/DDBJ databases">
        <title>Complete genome sequences of two strains of the flax pathogen Septoria linicola.</title>
        <authorList>
            <person name="Lapalu N."/>
            <person name="Simon A."/>
            <person name="Demenou B."/>
            <person name="Paumier D."/>
            <person name="Guillot M.-P."/>
            <person name="Gout L."/>
            <person name="Valade R."/>
        </authorList>
    </citation>
    <scope>NUCLEOTIDE SEQUENCE</scope>
    <source>
        <strain evidence="2">SE15195</strain>
    </source>
</reference>
<protein>
    <submittedName>
        <fullName evidence="2">Uncharacterized protein</fullName>
    </submittedName>
</protein>
<evidence type="ECO:0000313" key="2">
    <source>
        <dbReference type="EMBL" id="USW49620.1"/>
    </source>
</evidence>
<dbReference type="OrthoDB" id="3643542at2759"/>